<name>A0A915DR34_9BILA</name>
<evidence type="ECO:0000313" key="3">
    <source>
        <dbReference type="WBParaSite" id="jg2263"/>
    </source>
</evidence>
<feature type="region of interest" description="Disordered" evidence="1">
    <location>
        <begin position="367"/>
        <end position="386"/>
    </location>
</feature>
<sequence>MTANTCGNSKPTTSHTALCIGQRCDQSLRILFFDPLYEEDFEPSNPIFSSAINAESLVGKFFREDRTSEPEDRKLVAIAPPIEVKQKNGELLLKLPVVVPPSFDTDLDLHYKHSNELVVCSPVFNCNVVFSLPLTNADPSCSALPTGPDLLLSRTRFLPGVLYEAWVSISVGKITPSHPRMYQKLGRVVTSEEVSTVTDVDAIIEKYSCLLKQWCAQHGVVVQIKGTSCVILQLSIKITTSQGPCPLQLGDCVEFFAISISSNYNLVKMAISCRKLGTLLKPIDAAAGLFEFAFRFQPDRYSYNVYTVPRLGLLSDPRKKLAELAINKLDNKNVVVSLLCDANLETGKVNWEIVDLLATAIESDKMSTRSCSSSDAPTSSSKVSYTSDQMRAIANELDMQEDISSQTLPSNKSPPSSSGSSWMSPDGDRTSTSASTSSKPASSKSRGFNFEVDEEDEAFGSDDSSSSTPPCLPVEQDAMFTNLSSKAVIFQFKGHEVVVLVLDEQNFKWKKLWTKKHLFPNIGALGQCHLYPKIINGKVNFRASVTQYPSKNDKKQYKCDFGTVDIDVPGTIELFNRCYLLKVAVWCTISDLHPHMFALTELCPCEDKTITETKPKPIVTRESVGVVCVKLSSQLFHVFSIHFAAELMLIAEDTLEAEEDKQQLDLGQWLQFSAREQDGIWMIFSFKLMYKPGYYTLPCLGKIYMECKVTVPENYAASKGKLHLKAEFGNRVMDDKQLLKGKKSTIRALFSPPQLLTAIRRISCLDTGVWSTSNAYSVINVVMQSNLF</sequence>
<proteinExistence type="predicted"/>
<dbReference type="AlphaFoldDB" id="A0A915DR34"/>
<keyword evidence="2" id="KW-1185">Reference proteome</keyword>
<protein>
    <submittedName>
        <fullName evidence="3">Uncharacterized protein</fullName>
    </submittedName>
</protein>
<reference evidence="3" key="1">
    <citation type="submission" date="2022-11" db="UniProtKB">
        <authorList>
            <consortium name="WormBaseParasite"/>
        </authorList>
    </citation>
    <scope>IDENTIFICATION</scope>
</reference>
<accession>A0A915DR34</accession>
<feature type="region of interest" description="Disordered" evidence="1">
    <location>
        <begin position="404"/>
        <end position="449"/>
    </location>
</feature>
<feature type="compositionally biased region" description="Low complexity" evidence="1">
    <location>
        <begin position="368"/>
        <end position="384"/>
    </location>
</feature>
<dbReference type="Proteomes" id="UP000887574">
    <property type="component" value="Unplaced"/>
</dbReference>
<organism evidence="2 3">
    <name type="scientific">Ditylenchus dipsaci</name>
    <dbReference type="NCBI Taxonomy" id="166011"/>
    <lineage>
        <taxon>Eukaryota</taxon>
        <taxon>Metazoa</taxon>
        <taxon>Ecdysozoa</taxon>
        <taxon>Nematoda</taxon>
        <taxon>Chromadorea</taxon>
        <taxon>Rhabditida</taxon>
        <taxon>Tylenchina</taxon>
        <taxon>Tylenchomorpha</taxon>
        <taxon>Sphaerularioidea</taxon>
        <taxon>Anguinidae</taxon>
        <taxon>Anguininae</taxon>
        <taxon>Ditylenchus</taxon>
    </lineage>
</organism>
<dbReference type="WBParaSite" id="jg2263">
    <property type="protein sequence ID" value="jg2263"/>
    <property type="gene ID" value="jg2263"/>
</dbReference>
<evidence type="ECO:0000256" key="1">
    <source>
        <dbReference type="SAM" id="MobiDB-lite"/>
    </source>
</evidence>
<feature type="compositionally biased region" description="Low complexity" evidence="1">
    <location>
        <begin position="409"/>
        <end position="445"/>
    </location>
</feature>
<evidence type="ECO:0000313" key="2">
    <source>
        <dbReference type="Proteomes" id="UP000887574"/>
    </source>
</evidence>